<dbReference type="OrthoDB" id="7418600at2"/>
<dbReference type="RefSeq" id="WP_072900826.1">
    <property type="nucleotide sequence ID" value="NZ_FQXB01000002.1"/>
</dbReference>
<dbReference type="InterPro" id="IPR029063">
    <property type="entry name" value="SAM-dependent_MTases_sf"/>
</dbReference>
<dbReference type="SUPFAM" id="SSF53335">
    <property type="entry name" value="S-adenosyl-L-methionine-dependent methyltransferases"/>
    <property type="match status" value="1"/>
</dbReference>
<dbReference type="InterPro" id="IPR036390">
    <property type="entry name" value="WH_DNA-bd_sf"/>
</dbReference>
<keyword evidence="2 6" id="KW-0808">Transferase</keyword>
<dbReference type="Proteomes" id="UP000184074">
    <property type="component" value="Unassembled WGS sequence"/>
</dbReference>
<feature type="domain" description="O-methyltransferase C-terminal" evidence="4">
    <location>
        <begin position="141"/>
        <end position="354"/>
    </location>
</feature>
<dbReference type="Gene3D" id="1.10.287.1350">
    <property type="match status" value="1"/>
</dbReference>
<dbReference type="InterPro" id="IPR036388">
    <property type="entry name" value="WH-like_DNA-bd_sf"/>
</dbReference>
<proteinExistence type="predicted"/>
<evidence type="ECO:0000256" key="3">
    <source>
        <dbReference type="ARBA" id="ARBA00022691"/>
    </source>
</evidence>
<dbReference type="InterPro" id="IPR001077">
    <property type="entry name" value="COMT_C"/>
</dbReference>
<protein>
    <submittedName>
        <fullName evidence="6">Demethylspheroidene O-methyltransferase</fullName>
    </submittedName>
</protein>
<dbReference type="PANTHER" id="PTHR43712:SF2">
    <property type="entry name" value="O-METHYLTRANSFERASE CICE"/>
    <property type="match status" value="1"/>
</dbReference>
<evidence type="ECO:0000256" key="2">
    <source>
        <dbReference type="ARBA" id="ARBA00022679"/>
    </source>
</evidence>
<dbReference type="EMBL" id="FQXB01000002">
    <property type="protein sequence ID" value="SHH09544.1"/>
    <property type="molecule type" value="Genomic_DNA"/>
</dbReference>
<dbReference type="STRING" id="1508389.SAMN05444003_2070"/>
<organism evidence="6 7">
    <name type="scientific">Cognatiyoonia sediminum</name>
    <dbReference type="NCBI Taxonomy" id="1508389"/>
    <lineage>
        <taxon>Bacteria</taxon>
        <taxon>Pseudomonadati</taxon>
        <taxon>Pseudomonadota</taxon>
        <taxon>Alphaproteobacteria</taxon>
        <taxon>Rhodobacterales</taxon>
        <taxon>Paracoccaceae</taxon>
        <taxon>Cognatiyoonia</taxon>
    </lineage>
</organism>
<dbReference type="CDD" id="cd02440">
    <property type="entry name" value="AdoMet_MTases"/>
    <property type="match status" value="1"/>
</dbReference>
<evidence type="ECO:0000259" key="5">
    <source>
        <dbReference type="Pfam" id="PF08100"/>
    </source>
</evidence>
<dbReference type="SUPFAM" id="SSF46785">
    <property type="entry name" value="Winged helix' DNA-binding domain"/>
    <property type="match status" value="1"/>
</dbReference>
<dbReference type="Gene3D" id="1.10.10.10">
    <property type="entry name" value="Winged helix-like DNA-binding domain superfamily/Winged helix DNA-binding domain"/>
    <property type="match status" value="1"/>
</dbReference>
<accession>A0A1M5Q5W8</accession>
<dbReference type="Pfam" id="PF08100">
    <property type="entry name" value="Dimerisation"/>
    <property type="match status" value="1"/>
</dbReference>
<evidence type="ECO:0000259" key="4">
    <source>
        <dbReference type="Pfam" id="PF00891"/>
    </source>
</evidence>
<reference evidence="6 7" key="1">
    <citation type="submission" date="2016-11" db="EMBL/GenBank/DDBJ databases">
        <authorList>
            <person name="Jaros S."/>
            <person name="Januszkiewicz K."/>
            <person name="Wedrychowicz H."/>
        </authorList>
    </citation>
    <scope>NUCLEOTIDE SEQUENCE [LARGE SCALE GENOMIC DNA]</scope>
    <source>
        <strain evidence="6 7">DSM 28715</strain>
    </source>
</reference>
<dbReference type="InterPro" id="IPR012967">
    <property type="entry name" value="COMT_dimerisation"/>
</dbReference>
<dbReference type="GO" id="GO:0032259">
    <property type="term" value="P:methylation"/>
    <property type="evidence" value="ECO:0007669"/>
    <property type="project" value="UniProtKB-KW"/>
</dbReference>
<dbReference type="Pfam" id="PF00891">
    <property type="entry name" value="Methyltransf_2"/>
    <property type="match status" value="1"/>
</dbReference>
<keyword evidence="3" id="KW-0949">S-adenosyl-L-methionine</keyword>
<evidence type="ECO:0000256" key="1">
    <source>
        <dbReference type="ARBA" id="ARBA00022603"/>
    </source>
</evidence>
<dbReference type="PROSITE" id="PS51683">
    <property type="entry name" value="SAM_OMT_II"/>
    <property type="match status" value="1"/>
</dbReference>
<dbReference type="GO" id="GO:0046983">
    <property type="term" value="F:protein dimerization activity"/>
    <property type="evidence" value="ECO:0007669"/>
    <property type="project" value="InterPro"/>
</dbReference>
<keyword evidence="7" id="KW-1185">Reference proteome</keyword>
<keyword evidence="1 6" id="KW-0489">Methyltransferase</keyword>
<dbReference type="Gene3D" id="3.40.50.150">
    <property type="entry name" value="Vaccinia Virus protein VP39"/>
    <property type="match status" value="1"/>
</dbReference>
<evidence type="ECO:0000313" key="6">
    <source>
        <dbReference type="EMBL" id="SHH09544.1"/>
    </source>
</evidence>
<feature type="domain" description="O-methyltransferase dimerisation" evidence="5">
    <location>
        <begin position="51"/>
        <end position="122"/>
    </location>
</feature>
<dbReference type="PANTHER" id="PTHR43712">
    <property type="entry name" value="PUTATIVE (AFU_ORTHOLOGUE AFUA_4G14580)-RELATED"/>
    <property type="match status" value="1"/>
</dbReference>
<evidence type="ECO:0000313" key="7">
    <source>
        <dbReference type="Proteomes" id="UP000184074"/>
    </source>
</evidence>
<sequence length="376" mass="40758">MSDIGLNQPTAPSRKRFSFNRLFASPTFQRRMARLPLIKGVVRREGEEMFDIVAGFCHAQILQALIKLDILDDLLDGPQSLDSLSVRHSVPIERMRILLDASVSLNLLKSKRGGYALTRRGAALSGVPGLKGMIAHHDVLYRDLADPVAFFRGETETELAQFWPYVLGAGAAEDPAAAATYSKLMADSQALVAEDTLSLVNLDRTEHLMDVGGGTGAFLGHVAQAYPNLQLTLFDLPAVVPEARQQFADLGVSQRTKIVPGSFRDDLLPEGADTISLLRVLYDHADDTVLALLRSVYDALPTGGQILISEPMTGGAQPHRAGNAYFAIYCLAMQTGRARSAAEISDLLRQAGFANIGKPMTRRPFVTTAITAVKSN</sequence>
<dbReference type="InterPro" id="IPR016461">
    <property type="entry name" value="COMT-like"/>
</dbReference>
<dbReference type="AlphaFoldDB" id="A0A1M5Q5W8"/>
<dbReference type="GO" id="GO:0008171">
    <property type="term" value="F:O-methyltransferase activity"/>
    <property type="evidence" value="ECO:0007669"/>
    <property type="project" value="InterPro"/>
</dbReference>
<name>A0A1M5Q5W8_9RHOB</name>
<gene>
    <name evidence="6" type="ORF">SAMN05444003_2070</name>
</gene>